<proteinExistence type="predicted"/>
<keyword evidence="3" id="KW-1185">Reference proteome</keyword>
<sequence length="95" mass="10503">MNQSELLALAQQYMADKALIVVVVLLVLGYFLKRTPRVQDWIIPWLLMLAGIALACGILQAVTVESVVQGILAAGVASLTHQLWKQTTEKRESEQ</sequence>
<keyword evidence="1" id="KW-0812">Transmembrane</keyword>
<dbReference type="Proteomes" id="UP000268829">
    <property type="component" value="Unassembled WGS sequence"/>
</dbReference>
<protein>
    <submittedName>
        <fullName evidence="2">Holin</fullName>
    </submittedName>
</protein>
<dbReference type="RefSeq" id="WP_122903751.1">
    <property type="nucleotide sequence ID" value="NZ_CP154342.1"/>
</dbReference>
<dbReference type="EMBL" id="RHHS01000014">
    <property type="protein sequence ID" value="RNB59194.1"/>
    <property type="molecule type" value="Genomic_DNA"/>
</dbReference>
<feature type="transmembrane region" description="Helical" evidence="1">
    <location>
        <begin position="12"/>
        <end position="32"/>
    </location>
</feature>
<evidence type="ECO:0000313" key="2">
    <source>
        <dbReference type="EMBL" id="RNB59194.1"/>
    </source>
</evidence>
<keyword evidence="1" id="KW-1133">Transmembrane helix</keyword>
<feature type="transmembrane region" description="Helical" evidence="1">
    <location>
        <begin position="41"/>
        <end position="61"/>
    </location>
</feature>
<dbReference type="AlphaFoldDB" id="A0A3M8B6W2"/>
<comment type="caution">
    <text evidence="2">The sequence shown here is derived from an EMBL/GenBank/DDBJ whole genome shotgun (WGS) entry which is preliminary data.</text>
</comment>
<name>A0A3M8B6W2_9BACL</name>
<dbReference type="Pfam" id="PF16079">
    <property type="entry name" value="Phage_holin_5_2"/>
    <property type="match status" value="1"/>
</dbReference>
<evidence type="ECO:0000256" key="1">
    <source>
        <dbReference type="SAM" id="Phobius"/>
    </source>
</evidence>
<reference evidence="2 3" key="1">
    <citation type="submission" date="2018-10" db="EMBL/GenBank/DDBJ databases">
        <title>Phylogenomics of Brevibacillus.</title>
        <authorList>
            <person name="Dunlap C."/>
        </authorList>
    </citation>
    <scope>NUCLEOTIDE SEQUENCE [LARGE SCALE GENOMIC DNA]</scope>
    <source>
        <strain evidence="2 3">DSM 100115</strain>
    </source>
</reference>
<organism evidence="2 3">
    <name type="scientific">Brevibacillus gelatini</name>
    <dbReference type="NCBI Taxonomy" id="1655277"/>
    <lineage>
        <taxon>Bacteria</taxon>
        <taxon>Bacillati</taxon>
        <taxon>Bacillota</taxon>
        <taxon>Bacilli</taxon>
        <taxon>Bacillales</taxon>
        <taxon>Paenibacillaceae</taxon>
        <taxon>Brevibacillus</taxon>
    </lineage>
</organism>
<dbReference type="InterPro" id="IPR032111">
    <property type="entry name" value="Clostridium_phage_holin"/>
</dbReference>
<keyword evidence="1" id="KW-0472">Membrane</keyword>
<accession>A0A3M8B6W2</accession>
<gene>
    <name evidence="2" type="ORF">EDM57_05415</name>
</gene>
<dbReference type="OrthoDB" id="2884029at2"/>
<evidence type="ECO:0000313" key="3">
    <source>
        <dbReference type="Proteomes" id="UP000268829"/>
    </source>
</evidence>